<evidence type="ECO:0000256" key="2">
    <source>
        <dbReference type="ARBA" id="ARBA00022982"/>
    </source>
</evidence>
<dbReference type="InterPro" id="IPR014025">
    <property type="entry name" value="Glutaredoxin_subgr"/>
</dbReference>
<comment type="caution">
    <text evidence="6">The sequence shown here is derived from an EMBL/GenBank/DDBJ whole genome shotgun (WGS) entry which is preliminary data.</text>
</comment>
<dbReference type="CDD" id="cd03419">
    <property type="entry name" value="GRX_GRXh_1_2_like"/>
    <property type="match status" value="1"/>
</dbReference>
<dbReference type="PANTHER" id="PTHR45694">
    <property type="entry name" value="GLUTAREDOXIN 2"/>
    <property type="match status" value="1"/>
</dbReference>
<dbReference type="Proteomes" id="UP001498771">
    <property type="component" value="Unassembled WGS sequence"/>
</dbReference>
<keyword evidence="3" id="KW-1015">Disulfide bond</keyword>
<dbReference type="InterPro" id="IPR011767">
    <property type="entry name" value="GLR_AS"/>
</dbReference>
<evidence type="ECO:0000259" key="5">
    <source>
        <dbReference type="Pfam" id="PF00462"/>
    </source>
</evidence>
<dbReference type="EMBL" id="JBBJBU010000007">
    <property type="protein sequence ID" value="KAK7204869.1"/>
    <property type="molecule type" value="Genomic_DNA"/>
</dbReference>
<keyword evidence="7" id="KW-1185">Reference proteome</keyword>
<sequence length="103" mass="11289">MSAQAKVKEYVAKNPIMVFSKTYCPYCVHAKSLLEKESKAVAAKVLELDEMGREGSELQNAVKELYQHRTVPAVFIGGKFIGGDSDLTALKNSGKLDALLKEL</sequence>
<proteinExistence type="predicted"/>
<dbReference type="RefSeq" id="XP_064767902.1">
    <property type="nucleotide sequence ID" value="XM_064912908.1"/>
</dbReference>
<dbReference type="InterPro" id="IPR011899">
    <property type="entry name" value="Glutaredoxin_euk/vir"/>
</dbReference>
<keyword evidence="2" id="KW-0249">Electron transport</keyword>
<dbReference type="InterPro" id="IPR002109">
    <property type="entry name" value="Glutaredoxin"/>
</dbReference>
<evidence type="ECO:0000256" key="1">
    <source>
        <dbReference type="ARBA" id="ARBA00022448"/>
    </source>
</evidence>
<name>A0ABR1F4V0_9ASCO</name>
<dbReference type="PANTHER" id="PTHR45694:SF18">
    <property type="entry name" value="GLUTAREDOXIN-1-RELATED"/>
    <property type="match status" value="1"/>
</dbReference>
<evidence type="ECO:0000256" key="4">
    <source>
        <dbReference type="ARBA" id="ARBA00023284"/>
    </source>
</evidence>
<dbReference type="PROSITE" id="PS51354">
    <property type="entry name" value="GLUTAREDOXIN_2"/>
    <property type="match status" value="1"/>
</dbReference>
<evidence type="ECO:0000313" key="6">
    <source>
        <dbReference type="EMBL" id="KAK7204869.1"/>
    </source>
</evidence>
<dbReference type="Pfam" id="PF00462">
    <property type="entry name" value="Glutaredoxin"/>
    <property type="match status" value="1"/>
</dbReference>
<dbReference type="Gene3D" id="3.40.30.10">
    <property type="entry name" value="Glutaredoxin"/>
    <property type="match status" value="1"/>
</dbReference>
<dbReference type="PRINTS" id="PR00160">
    <property type="entry name" value="GLUTAREDOXIN"/>
</dbReference>
<feature type="domain" description="Glutaredoxin" evidence="5">
    <location>
        <begin position="16"/>
        <end position="81"/>
    </location>
</feature>
<dbReference type="NCBIfam" id="TIGR02180">
    <property type="entry name" value="GRX_euk"/>
    <property type="match status" value="1"/>
</dbReference>
<evidence type="ECO:0000256" key="3">
    <source>
        <dbReference type="ARBA" id="ARBA00023157"/>
    </source>
</evidence>
<protein>
    <submittedName>
        <fullName evidence="6">GRX1-glutaredoxin</fullName>
    </submittedName>
</protein>
<dbReference type="SUPFAM" id="SSF52833">
    <property type="entry name" value="Thioredoxin-like"/>
    <property type="match status" value="1"/>
</dbReference>
<dbReference type="InterPro" id="IPR036249">
    <property type="entry name" value="Thioredoxin-like_sf"/>
</dbReference>
<dbReference type="PROSITE" id="PS00195">
    <property type="entry name" value="GLUTAREDOXIN_1"/>
    <property type="match status" value="1"/>
</dbReference>
<gene>
    <name evidence="6" type="ORF">BZA70DRAFT_280196</name>
</gene>
<accession>A0ABR1F4V0</accession>
<organism evidence="6 7">
    <name type="scientific">Myxozyma melibiosi</name>
    <dbReference type="NCBI Taxonomy" id="54550"/>
    <lineage>
        <taxon>Eukaryota</taxon>
        <taxon>Fungi</taxon>
        <taxon>Dikarya</taxon>
        <taxon>Ascomycota</taxon>
        <taxon>Saccharomycotina</taxon>
        <taxon>Lipomycetes</taxon>
        <taxon>Lipomycetales</taxon>
        <taxon>Lipomycetaceae</taxon>
        <taxon>Myxozyma</taxon>
    </lineage>
</organism>
<keyword evidence="4" id="KW-0676">Redox-active center</keyword>
<reference evidence="6 7" key="1">
    <citation type="submission" date="2024-03" db="EMBL/GenBank/DDBJ databases">
        <title>Genome-scale model development and genomic sequencing of the oleaginous clade Lipomyces.</title>
        <authorList>
            <consortium name="Lawrence Berkeley National Laboratory"/>
            <person name="Czajka J.J."/>
            <person name="Han Y."/>
            <person name="Kim J."/>
            <person name="Mondo S.J."/>
            <person name="Hofstad B.A."/>
            <person name="Robles A."/>
            <person name="Haridas S."/>
            <person name="Riley R."/>
            <person name="LaButti K."/>
            <person name="Pangilinan J."/>
            <person name="Andreopoulos W."/>
            <person name="Lipzen A."/>
            <person name="Yan J."/>
            <person name="Wang M."/>
            <person name="Ng V."/>
            <person name="Grigoriev I.V."/>
            <person name="Spatafora J.W."/>
            <person name="Magnuson J.K."/>
            <person name="Baker S.E."/>
            <person name="Pomraning K.R."/>
        </authorList>
    </citation>
    <scope>NUCLEOTIDE SEQUENCE [LARGE SCALE GENOMIC DNA]</scope>
    <source>
        <strain evidence="6 7">Phaff 52-87</strain>
    </source>
</reference>
<dbReference type="GeneID" id="90038420"/>
<evidence type="ECO:0000313" key="7">
    <source>
        <dbReference type="Proteomes" id="UP001498771"/>
    </source>
</evidence>
<keyword evidence="1" id="KW-0813">Transport</keyword>